<protein>
    <submittedName>
        <fullName evidence="1">Flagellar hook-basal body complex protein FliE</fullName>
    </submittedName>
</protein>
<dbReference type="SUPFAM" id="SSF52540">
    <property type="entry name" value="P-loop containing nucleoside triphosphate hydrolases"/>
    <property type="match status" value="1"/>
</dbReference>
<dbReference type="InterPro" id="IPR027417">
    <property type="entry name" value="P-loop_NTPase"/>
</dbReference>
<dbReference type="EMBL" id="DUIH01000003">
    <property type="protein sequence ID" value="HIH69167.1"/>
    <property type="molecule type" value="Genomic_DNA"/>
</dbReference>
<reference evidence="1" key="1">
    <citation type="journal article" date="2020" name="bioRxiv">
        <title>A rank-normalized archaeal taxonomy based on genome phylogeny resolves widespread incomplete and uneven classifications.</title>
        <authorList>
            <person name="Rinke C."/>
            <person name="Chuvochina M."/>
            <person name="Mussig A.J."/>
            <person name="Chaumeil P.-A."/>
            <person name="Waite D.W."/>
            <person name="Whitman W.B."/>
            <person name="Parks D.H."/>
            <person name="Hugenholtz P."/>
        </authorList>
    </citation>
    <scope>NUCLEOTIDE SEQUENCE</scope>
    <source>
        <strain evidence="1">UBA12518</strain>
    </source>
</reference>
<keyword evidence="1" id="KW-0282">Flagellum</keyword>
<keyword evidence="1" id="KW-0969">Cilium</keyword>
<dbReference type="Gene3D" id="3.40.50.300">
    <property type="entry name" value="P-loop containing nucleotide triphosphate hydrolases"/>
    <property type="match status" value="1"/>
</dbReference>
<gene>
    <name evidence="1" type="primary">fliE</name>
    <name evidence="1" type="ORF">HA299_00880</name>
</gene>
<dbReference type="PANTHER" id="PTHR41930">
    <property type="entry name" value="UPF0200 PROTEIN MJ1399"/>
    <property type="match status" value="1"/>
</dbReference>
<dbReference type="Pfam" id="PF13207">
    <property type="entry name" value="AAA_17"/>
    <property type="match status" value="1"/>
</dbReference>
<keyword evidence="1" id="KW-0966">Cell projection</keyword>
<comment type="caution">
    <text evidence="1">The sequence shown here is derived from an EMBL/GenBank/DDBJ whole genome shotgun (WGS) entry which is preliminary data.</text>
</comment>
<organism evidence="1 2">
    <name type="scientific">Methermicoccus shengliensis</name>
    <dbReference type="NCBI Taxonomy" id="660064"/>
    <lineage>
        <taxon>Archaea</taxon>
        <taxon>Methanobacteriati</taxon>
        <taxon>Methanobacteriota</taxon>
        <taxon>Stenosarchaea group</taxon>
        <taxon>Methanomicrobia</taxon>
        <taxon>Methanosarcinales</taxon>
        <taxon>Methermicoccaceae</taxon>
        <taxon>Methermicoccus</taxon>
    </lineage>
</organism>
<dbReference type="PANTHER" id="PTHR41930:SF1">
    <property type="entry name" value="DEPHOSPHO-COA KINASE"/>
    <property type="match status" value="1"/>
</dbReference>
<name>A0A832VWM9_9EURY</name>
<accession>A0A832VWM9</accession>
<evidence type="ECO:0000313" key="2">
    <source>
        <dbReference type="Proteomes" id="UP000600363"/>
    </source>
</evidence>
<dbReference type="Proteomes" id="UP000600363">
    <property type="component" value="Unassembled WGS sequence"/>
</dbReference>
<evidence type="ECO:0000313" key="1">
    <source>
        <dbReference type="EMBL" id="HIH69167.1"/>
    </source>
</evidence>
<dbReference type="RefSeq" id="WP_042687640.1">
    <property type="nucleotide sequence ID" value="NZ_DUIH01000003.1"/>
</dbReference>
<proteinExistence type="predicted"/>
<sequence>MSTVVAFVGYPASGKSEAARMAADMGIPVVCMGDVVREEAARMGLSPTDEALGAVACMLREREGMDSIARRTLPTLRRLLTEHDVVVLDGIRGIAEVHFFRQHLGAAFRLVHILSPFSLRLERIRSRQRSDAILTPEELRRRDEREEGWGLREAMAMADVVIANEGTLEELRERIEKVLRS</sequence>
<dbReference type="AlphaFoldDB" id="A0A832VWM9"/>